<dbReference type="EMBL" id="JBGCBD010000002">
    <property type="protein sequence ID" value="MEY9815758.1"/>
    <property type="molecule type" value="Genomic_DNA"/>
</dbReference>
<organism evidence="1 2">
    <name type="scientific">Streptomyces albogriseolus</name>
    <dbReference type="NCBI Taxonomy" id="1887"/>
    <lineage>
        <taxon>Bacteria</taxon>
        <taxon>Bacillati</taxon>
        <taxon>Actinomycetota</taxon>
        <taxon>Actinomycetes</taxon>
        <taxon>Kitasatosporales</taxon>
        <taxon>Streptomycetaceae</taxon>
        <taxon>Streptomyces</taxon>
        <taxon>Streptomyces albogriseolus group</taxon>
    </lineage>
</organism>
<proteinExistence type="predicted"/>
<name>A0ACC6UWG9_STRAO</name>
<keyword evidence="2" id="KW-1185">Reference proteome</keyword>
<evidence type="ECO:0000313" key="1">
    <source>
        <dbReference type="EMBL" id="MEY9815758.1"/>
    </source>
</evidence>
<accession>A0ACC6UWG9</accession>
<gene>
    <name evidence="1" type="ORF">RKD21_006015</name>
</gene>
<dbReference type="Proteomes" id="UP001565447">
    <property type="component" value="Unassembled WGS sequence"/>
</dbReference>
<protein>
    <submittedName>
        <fullName evidence="1">Uncharacterized protein</fullName>
    </submittedName>
</protein>
<reference evidence="1" key="1">
    <citation type="submission" date="2024-07" db="EMBL/GenBank/DDBJ databases">
        <title>Genome sequencing of plant associated microbes to promote plant fitness in Sorghum bicolor and Oryza sativa.</title>
        <authorList>
            <person name="Coleman-Derr D."/>
        </authorList>
    </citation>
    <scope>NUCLEOTIDE SEQUENCE</scope>
    <source>
        <strain evidence="1">SAI-173</strain>
    </source>
</reference>
<comment type="caution">
    <text evidence="1">The sequence shown here is derived from an EMBL/GenBank/DDBJ whole genome shotgun (WGS) entry which is preliminary data.</text>
</comment>
<sequence>MSDDISDGTGFDEGPGADEELLEEELRQAASLLDPVPPALLQSAVDAFALRDLEARVAELTFDSLVDAIPVRGAAAAPRMLTFSAGEVTLDVEVTEEGLIGQVLPPAPARVEILTGPRPAATTTTDDMGRFTATVTPSGPFALRLHTPDEVVMTEWLRT</sequence>
<evidence type="ECO:0000313" key="2">
    <source>
        <dbReference type="Proteomes" id="UP001565447"/>
    </source>
</evidence>